<comment type="function">
    <text evidence="6">Antioxidant protein with alkyl hydroperoxidase activity. Required for the reduction of the AhpC active site cysteine residues and for the regeneration of the AhpC enzyme activity.</text>
</comment>
<keyword evidence="1 6" id="KW-0575">Peroxidase</keyword>
<dbReference type="PANTHER" id="PTHR33930">
    <property type="entry name" value="ALKYL HYDROPEROXIDE REDUCTASE AHPD"/>
    <property type="match status" value="1"/>
</dbReference>
<dbReference type="HAMAP" id="MF_01676">
    <property type="entry name" value="AhpD"/>
    <property type="match status" value="1"/>
</dbReference>
<evidence type="ECO:0000256" key="1">
    <source>
        <dbReference type="ARBA" id="ARBA00022559"/>
    </source>
</evidence>
<comment type="catalytic activity">
    <reaction evidence="6">
        <text>N(6)-[(R)-dihydrolipoyl]-L-lysyl-[lipoyl-carrier protein] + a hydroperoxide = N(6)-[(R)-lipoyl]-L-lysyl-[lipoyl-carrier protein] + an alcohol + H2O</text>
        <dbReference type="Rhea" id="RHEA:62636"/>
        <dbReference type="Rhea" id="RHEA-COMP:10502"/>
        <dbReference type="Rhea" id="RHEA-COMP:16355"/>
        <dbReference type="ChEBI" id="CHEBI:15377"/>
        <dbReference type="ChEBI" id="CHEBI:30879"/>
        <dbReference type="ChEBI" id="CHEBI:35924"/>
        <dbReference type="ChEBI" id="CHEBI:83099"/>
        <dbReference type="ChEBI" id="CHEBI:83100"/>
        <dbReference type="EC" id="1.11.1.28"/>
    </reaction>
</comment>
<gene>
    <name evidence="6" type="primary">ahpD</name>
    <name evidence="8" type="ORF">SAMN05421739_102573</name>
</gene>
<feature type="disulfide bond" description="Interchain (with AhpC); in linked form" evidence="6">
    <location>
        <position position="159"/>
    </location>
</feature>
<evidence type="ECO:0000259" key="7">
    <source>
        <dbReference type="Pfam" id="PF02627"/>
    </source>
</evidence>
<feature type="active site" description="Proton donor" evidence="6">
    <location>
        <position position="156"/>
    </location>
</feature>
<dbReference type="Pfam" id="PF02627">
    <property type="entry name" value="CMD"/>
    <property type="match status" value="1"/>
</dbReference>
<evidence type="ECO:0000256" key="2">
    <source>
        <dbReference type="ARBA" id="ARBA00022862"/>
    </source>
</evidence>
<dbReference type="EC" id="1.11.1.28" evidence="6"/>
<keyword evidence="4 6" id="KW-1015">Disulfide bond</keyword>
<dbReference type="Gene3D" id="1.20.1290.10">
    <property type="entry name" value="AhpD-like"/>
    <property type="match status" value="1"/>
</dbReference>
<feature type="disulfide bond" evidence="6">
    <location>
        <begin position="156"/>
        <end position="159"/>
    </location>
</feature>
<comment type="similarity">
    <text evidence="6">Belongs to the AhpD family.</text>
</comment>
<dbReference type="AlphaFoldDB" id="A0A1I2S0L0"/>
<evidence type="ECO:0000256" key="3">
    <source>
        <dbReference type="ARBA" id="ARBA00023002"/>
    </source>
</evidence>
<reference evidence="9" key="1">
    <citation type="submission" date="2016-10" db="EMBL/GenBank/DDBJ databases">
        <authorList>
            <person name="Varghese N."/>
            <person name="Submissions S."/>
        </authorList>
    </citation>
    <scope>NUCLEOTIDE SEQUENCE [LARGE SCALE GENOMIC DNA]</scope>
    <source>
        <strain evidence="9">LP51</strain>
    </source>
</reference>
<dbReference type="OrthoDB" id="9801997at2"/>
<dbReference type="STRING" id="1436961.SAMN05421739_102573"/>
<evidence type="ECO:0000313" key="9">
    <source>
        <dbReference type="Proteomes" id="UP000198724"/>
    </source>
</evidence>
<sequence>MLTATQETKIDLLKDLGLPEESTFAALEKLTETESRYLRDLRVNLKSALAGETLSIKEAYLLALSAAANEENEVLVKAFEEKALENGAELGEVAEAIACASLLATNNILYRFRHFAGKEEYEQQPARIKMNIMMKPVLGKEFFELMSLAISAINGCERCVTSHEASVMQLGTKEPRIFDAIRVAAVVVGLSKIIK</sequence>
<evidence type="ECO:0000256" key="5">
    <source>
        <dbReference type="ARBA" id="ARBA00023284"/>
    </source>
</evidence>
<dbReference type="Proteomes" id="UP000198724">
    <property type="component" value="Unassembled WGS sequence"/>
</dbReference>
<evidence type="ECO:0000313" key="8">
    <source>
        <dbReference type="EMBL" id="SFG45319.1"/>
    </source>
</evidence>
<dbReference type="GO" id="GO:0051920">
    <property type="term" value="F:peroxiredoxin activity"/>
    <property type="evidence" value="ECO:0007669"/>
    <property type="project" value="InterPro"/>
</dbReference>
<dbReference type="GO" id="GO:0015036">
    <property type="term" value="F:disulfide oxidoreductase activity"/>
    <property type="evidence" value="ECO:0007669"/>
    <property type="project" value="TreeGrafter"/>
</dbReference>
<keyword evidence="5 6" id="KW-0676">Redox-active center</keyword>
<evidence type="ECO:0000256" key="4">
    <source>
        <dbReference type="ARBA" id="ARBA00023157"/>
    </source>
</evidence>
<dbReference type="InterPro" id="IPR029032">
    <property type="entry name" value="AhpD-like"/>
</dbReference>
<dbReference type="EMBL" id="FOOT01000002">
    <property type="protein sequence ID" value="SFG45319.1"/>
    <property type="molecule type" value="Genomic_DNA"/>
</dbReference>
<organism evidence="8 9">
    <name type="scientific">Pontibacter chinhatensis</name>
    <dbReference type="NCBI Taxonomy" id="1436961"/>
    <lineage>
        <taxon>Bacteria</taxon>
        <taxon>Pseudomonadati</taxon>
        <taxon>Bacteroidota</taxon>
        <taxon>Cytophagia</taxon>
        <taxon>Cytophagales</taxon>
        <taxon>Hymenobacteraceae</taxon>
        <taxon>Pontibacter</taxon>
    </lineage>
</organism>
<evidence type="ECO:0000256" key="6">
    <source>
        <dbReference type="HAMAP-Rule" id="MF_01676"/>
    </source>
</evidence>
<name>A0A1I2S0L0_9BACT</name>
<proteinExistence type="inferred from homology"/>
<protein>
    <recommendedName>
        <fullName evidence="6">Alkyl hydroperoxide reductase AhpD</fullName>
        <ecNumber evidence="6">1.11.1.28</ecNumber>
    </recommendedName>
    <alternativeName>
        <fullName evidence="6">Alkylhydroperoxidase AhpD</fullName>
    </alternativeName>
</protein>
<keyword evidence="2 6" id="KW-0049">Antioxidant</keyword>
<dbReference type="GO" id="GO:0032843">
    <property type="term" value="F:hydroperoxide reductase activity"/>
    <property type="evidence" value="ECO:0007669"/>
    <property type="project" value="InterPro"/>
</dbReference>
<dbReference type="RefSeq" id="WP_092100017.1">
    <property type="nucleotide sequence ID" value="NZ_FOOT01000002.1"/>
</dbReference>
<dbReference type="PANTHER" id="PTHR33930:SF7">
    <property type="entry name" value="ALKYL HYDROPEROXIDE REDUCTASE AHPD"/>
    <property type="match status" value="1"/>
</dbReference>
<keyword evidence="3 6" id="KW-0560">Oxidoreductase</keyword>
<dbReference type="InterPro" id="IPR004675">
    <property type="entry name" value="AhpD_core"/>
</dbReference>
<feature type="active site" description="Cysteine sulfenic acid (-SOH) intermediate" evidence="6">
    <location>
        <position position="159"/>
    </location>
</feature>
<dbReference type="SUPFAM" id="SSF69118">
    <property type="entry name" value="AhpD-like"/>
    <property type="match status" value="1"/>
</dbReference>
<dbReference type="GO" id="GO:0045454">
    <property type="term" value="P:cell redox homeostasis"/>
    <property type="evidence" value="ECO:0007669"/>
    <property type="project" value="TreeGrafter"/>
</dbReference>
<accession>A0A1I2S0L0</accession>
<feature type="domain" description="Carboxymuconolactone decarboxylase-like" evidence="7">
    <location>
        <begin position="121"/>
        <end position="192"/>
    </location>
</feature>
<dbReference type="InterPro" id="IPR004674">
    <property type="entry name" value="AhpD"/>
</dbReference>
<keyword evidence="9" id="KW-1185">Reference proteome</keyword>
<dbReference type="InterPro" id="IPR003779">
    <property type="entry name" value="CMD-like"/>
</dbReference>
<dbReference type="NCBIfam" id="TIGR00778">
    <property type="entry name" value="ahpD_dom"/>
    <property type="match status" value="1"/>
</dbReference>
<dbReference type="GO" id="GO:0006979">
    <property type="term" value="P:response to oxidative stress"/>
    <property type="evidence" value="ECO:0007669"/>
    <property type="project" value="InterPro"/>
</dbReference>